<dbReference type="EMBL" id="AWGB01000033">
    <property type="protein sequence ID" value="ESQ88839.1"/>
    <property type="molecule type" value="Genomic_DNA"/>
</dbReference>
<evidence type="ECO:0000313" key="3">
    <source>
        <dbReference type="Proteomes" id="UP000017837"/>
    </source>
</evidence>
<name>V4PNG5_9CAUL</name>
<evidence type="ECO:0000256" key="1">
    <source>
        <dbReference type="SAM" id="SignalP"/>
    </source>
</evidence>
<dbReference type="Proteomes" id="UP000017837">
    <property type="component" value="Unassembled WGS sequence"/>
</dbReference>
<proteinExistence type="predicted"/>
<evidence type="ECO:0000313" key="2">
    <source>
        <dbReference type="EMBL" id="ESQ88839.1"/>
    </source>
</evidence>
<keyword evidence="1" id="KW-0732">Signal</keyword>
<sequence>MTMKSRALFALVVALLPSVALATEAERAVMSKAEIPSLEARVISTPPAALNLDPFYQKYSDADGIPVIGSQTVPDAAIMVARDILLFMLSERPDIRKQLVHDGARVGIMAIDETTTDLPEQSDWKKPAIDDPRLSKCEARDYARTIGLQSDRDYWAGRARGMGGIYTTGAAENILGVPDTRYYGENILVHEFSHSIFNAIRSADPALAARVETAYAHAKDKRLWQGAYMANTLDEYWAEGTQFWFNSNKAYITDTLTVVDDEDFKAHDPELYALLAEVYRADHHIPADAYYKHPARMNSAHINLDASGKAKDDCFS</sequence>
<dbReference type="Gene3D" id="3.40.390.10">
    <property type="entry name" value="Collagenase (Catalytic Domain)"/>
    <property type="match status" value="1"/>
</dbReference>
<dbReference type="eggNOG" id="ENOG502ZHRS">
    <property type="taxonomic scope" value="Bacteria"/>
</dbReference>
<organism evidence="2 3">
    <name type="scientific">Asticcacaulis benevestitus DSM 16100 = ATCC BAA-896</name>
    <dbReference type="NCBI Taxonomy" id="1121022"/>
    <lineage>
        <taxon>Bacteria</taxon>
        <taxon>Pseudomonadati</taxon>
        <taxon>Pseudomonadota</taxon>
        <taxon>Alphaproteobacteria</taxon>
        <taxon>Caulobacterales</taxon>
        <taxon>Caulobacteraceae</taxon>
        <taxon>Asticcacaulis</taxon>
    </lineage>
</organism>
<gene>
    <name evidence="2" type="ORF">ABENE_15125</name>
</gene>
<feature type="signal peptide" evidence="1">
    <location>
        <begin position="1"/>
        <end position="22"/>
    </location>
</feature>
<reference evidence="2 3" key="1">
    <citation type="journal article" date="2014" name="Nature">
        <title>Sequential evolution of bacterial morphology by co-option of a developmental regulator.</title>
        <authorList>
            <person name="Jiang C."/>
            <person name="Brown P.J."/>
            <person name="Ducret A."/>
            <person name="Brun Y.V."/>
        </authorList>
    </citation>
    <scope>NUCLEOTIDE SEQUENCE [LARGE SCALE GENOMIC DNA]</scope>
    <source>
        <strain evidence="2 3">DSM 16100</strain>
    </source>
</reference>
<dbReference type="PATRIC" id="fig|1121022.4.peg.3079"/>
<feature type="chain" id="PRO_5004727292" description="Glycoside hydrolase" evidence="1">
    <location>
        <begin position="23"/>
        <end position="316"/>
    </location>
</feature>
<dbReference type="AlphaFoldDB" id="V4PNG5"/>
<protein>
    <recommendedName>
        <fullName evidence="4">Glycoside hydrolase</fullName>
    </recommendedName>
</protein>
<dbReference type="GO" id="GO:0008237">
    <property type="term" value="F:metallopeptidase activity"/>
    <property type="evidence" value="ECO:0007669"/>
    <property type="project" value="InterPro"/>
</dbReference>
<dbReference type="InterPro" id="IPR024079">
    <property type="entry name" value="MetalloPept_cat_dom_sf"/>
</dbReference>
<evidence type="ECO:0008006" key="4">
    <source>
        <dbReference type="Google" id="ProtNLM"/>
    </source>
</evidence>
<keyword evidence="3" id="KW-1185">Reference proteome</keyword>
<dbReference type="RefSeq" id="WP_018083026.1">
    <property type="nucleotide sequence ID" value="NZ_AQWM01000022.1"/>
</dbReference>
<dbReference type="SUPFAM" id="SSF55486">
    <property type="entry name" value="Metalloproteases ('zincins'), catalytic domain"/>
    <property type="match status" value="1"/>
</dbReference>
<accession>V4PNG5</accession>
<dbReference type="STRING" id="1121022.GCA_000376105_03352"/>
<comment type="caution">
    <text evidence="2">The sequence shown here is derived from an EMBL/GenBank/DDBJ whole genome shotgun (WGS) entry which is preliminary data.</text>
</comment>